<accession>A0AAE3VT76</accession>
<keyword evidence="3" id="KW-1185">Reference proteome</keyword>
<dbReference type="EMBL" id="JAUSUL010000007">
    <property type="protein sequence ID" value="MDQ0317686.1"/>
    <property type="molecule type" value="Genomic_DNA"/>
</dbReference>
<reference evidence="2" key="1">
    <citation type="submission" date="2023-07" db="EMBL/GenBank/DDBJ databases">
        <title>Genomic Encyclopedia of Type Strains, Phase IV (KMG-IV): sequencing the most valuable type-strain genomes for metagenomic binning, comparative biology and taxonomic classification.</title>
        <authorList>
            <person name="Goeker M."/>
        </authorList>
    </citation>
    <scope>NUCLEOTIDE SEQUENCE</scope>
    <source>
        <strain evidence="2">DSM 21202</strain>
    </source>
</reference>
<evidence type="ECO:0000313" key="2">
    <source>
        <dbReference type="EMBL" id="MDQ0317686.1"/>
    </source>
</evidence>
<name>A0AAE3VT76_9HYPH</name>
<proteinExistence type="predicted"/>
<dbReference type="AlphaFoldDB" id="A0AAE3VT76"/>
<feature type="compositionally biased region" description="Basic and acidic residues" evidence="1">
    <location>
        <begin position="50"/>
        <end position="60"/>
    </location>
</feature>
<organism evidence="2 3">
    <name type="scientific">Amorphus orientalis</name>
    <dbReference type="NCBI Taxonomy" id="649198"/>
    <lineage>
        <taxon>Bacteria</taxon>
        <taxon>Pseudomonadati</taxon>
        <taxon>Pseudomonadota</taxon>
        <taxon>Alphaproteobacteria</taxon>
        <taxon>Hyphomicrobiales</taxon>
        <taxon>Amorphaceae</taxon>
        <taxon>Amorphus</taxon>
    </lineage>
</organism>
<evidence type="ECO:0000256" key="1">
    <source>
        <dbReference type="SAM" id="MobiDB-lite"/>
    </source>
</evidence>
<protein>
    <submittedName>
        <fullName evidence="2">Uncharacterized protein</fullName>
    </submittedName>
</protein>
<dbReference type="Proteomes" id="UP001229244">
    <property type="component" value="Unassembled WGS sequence"/>
</dbReference>
<evidence type="ECO:0000313" key="3">
    <source>
        <dbReference type="Proteomes" id="UP001229244"/>
    </source>
</evidence>
<feature type="region of interest" description="Disordered" evidence="1">
    <location>
        <begin position="19"/>
        <end position="60"/>
    </location>
</feature>
<feature type="compositionally biased region" description="Polar residues" evidence="1">
    <location>
        <begin position="22"/>
        <end position="33"/>
    </location>
</feature>
<comment type="caution">
    <text evidence="2">The sequence shown here is derived from an EMBL/GenBank/DDBJ whole genome shotgun (WGS) entry which is preliminary data.</text>
</comment>
<dbReference type="RefSeq" id="WP_306887611.1">
    <property type="nucleotide sequence ID" value="NZ_JAUSUL010000007.1"/>
</dbReference>
<gene>
    <name evidence="2" type="ORF">J2S73_004172</name>
</gene>
<sequence length="60" mass="6105">MGADWDVQGEIARLMALAGISADSQSGTRTNGAQPEDAGRRSGGRVGCRPGERCGEPTSG</sequence>